<keyword evidence="6 11" id="KW-0472">Membrane</keyword>
<evidence type="ECO:0000259" key="12">
    <source>
        <dbReference type="PROSITE" id="PS50835"/>
    </source>
</evidence>
<keyword evidence="4" id="KW-0732">Signal</keyword>
<dbReference type="Pfam" id="PF07686">
    <property type="entry name" value="V-set"/>
    <property type="match status" value="1"/>
</dbReference>
<dbReference type="PANTHER" id="PTHR25466:SF9">
    <property type="entry name" value="FIBRONECTIN TYPE-III DOMAIN-CONTAINING PROTEIN"/>
    <property type="match status" value="1"/>
</dbReference>
<comment type="subcellular location">
    <subcellularLocation>
        <location evidence="1">Cell membrane</location>
        <topology evidence="1">Single-pass type I membrane protein</topology>
    </subcellularLocation>
</comment>
<feature type="domain" description="Ig-like" evidence="12">
    <location>
        <begin position="26"/>
        <end position="124"/>
    </location>
</feature>
<evidence type="ECO:0000256" key="1">
    <source>
        <dbReference type="ARBA" id="ARBA00004251"/>
    </source>
</evidence>
<evidence type="ECO:0000256" key="9">
    <source>
        <dbReference type="ARBA" id="ARBA00023180"/>
    </source>
</evidence>
<dbReference type="SUPFAM" id="SSF48726">
    <property type="entry name" value="Immunoglobulin"/>
    <property type="match status" value="1"/>
</dbReference>
<keyword evidence="8" id="KW-0675">Receptor</keyword>
<evidence type="ECO:0000256" key="2">
    <source>
        <dbReference type="ARBA" id="ARBA00022475"/>
    </source>
</evidence>
<dbReference type="GO" id="GO:0071222">
    <property type="term" value="P:cellular response to lipopolysaccharide"/>
    <property type="evidence" value="ECO:0007669"/>
    <property type="project" value="TreeGrafter"/>
</dbReference>
<dbReference type="Ensembl" id="ENSFHET00000020164.1">
    <property type="protein sequence ID" value="ENSFHEP00000012793.1"/>
    <property type="gene ID" value="ENSFHEG00000014249.1"/>
</dbReference>
<dbReference type="InterPro" id="IPR051713">
    <property type="entry name" value="T-cell_Activation_Regulation"/>
</dbReference>
<evidence type="ECO:0000256" key="6">
    <source>
        <dbReference type="ARBA" id="ARBA00023136"/>
    </source>
</evidence>
<keyword evidence="7" id="KW-1015">Disulfide bond</keyword>
<dbReference type="InterPro" id="IPR003599">
    <property type="entry name" value="Ig_sub"/>
</dbReference>
<evidence type="ECO:0000256" key="11">
    <source>
        <dbReference type="SAM" id="Phobius"/>
    </source>
</evidence>
<dbReference type="SMART" id="SM00409">
    <property type="entry name" value="IG"/>
    <property type="match status" value="1"/>
</dbReference>
<keyword evidence="10" id="KW-0393">Immunoglobulin domain</keyword>
<dbReference type="GO" id="GO:0042102">
    <property type="term" value="P:positive regulation of T cell proliferation"/>
    <property type="evidence" value="ECO:0007669"/>
    <property type="project" value="TreeGrafter"/>
</dbReference>
<protein>
    <recommendedName>
        <fullName evidence="12">Ig-like domain-containing protein</fullName>
    </recommendedName>
</protein>
<dbReference type="PANTHER" id="PTHR25466">
    <property type="entry name" value="T-LYMPHOCYTE ACTIVATION ANTIGEN"/>
    <property type="match status" value="1"/>
</dbReference>
<feature type="transmembrane region" description="Helical" evidence="11">
    <location>
        <begin position="158"/>
        <end position="181"/>
    </location>
</feature>
<sequence>MDIRYEIIYYYYNYLLFTFCLCSVQPQKQKLTVKSGDDAPLQCQAPTDKEIILVEWTLSKLPKDDDVVFYWNKDKDKISQKQNQNPAYRDRVELMDPWMTHGKVLVKLKNVSSSDRGTYRCRVTREAGKPPDLYSTIWLEVEESGEFKEMMGEDIQQYLPLLLPVVAVTVPLLALTACRFLRSLLMMSYRPISK</sequence>
<dbReference type="GO" id="GO:0009897">
    <property type="term" value="C:external side of plasma membrane"/>
    <property type="evidence" value="ECO:0007669"/>
    <property type="project" value="TreeGrafter"/>
</dbReference>
<dbReference type="GO" id="GO:0006955">
    <property type="term" value="P:immune response"/>
    <property type="evidence" value="ECO:0007669"/>
    <property type="project" value="TreeGrafter"/>
</dbReference>
<dbReference type="InterPro" id="IPR013783">
    <property type="entry name" value="Ig-like_fold"/>
</dbReference>
<accession>A0A3Q2PI67</accession>
<dbReference type="InterPro" id="IPR013106">
    <property type="entry name" value="Ig_V-set"/>
</dbReference>
<dbReference type="InterPro" id="IPR007110">
    <property type="entry name" value="Ig-like_dom"/>
</dbReference>
<evidence type="ECO:0000256" key="5">
    <source>
        <dbReference type="ARBA" id="ARBA00022989"/>
    </source>
</evidence>
<evidence type="ECO:0000256" key="8">
    <source>
        <dbReference type="ARBA" id="ARBA00023170"/>
    </source>
</evidence>
<evidence type="ECO:0000256" key="3">
    <source>
        <dbReference type="ARBA" id="ARBA00022692"/>
    </source>
</evidence>
<dbReference type="Proteomes" id="UP000265000">
    <property type="component" value="Unplaced"/>
</dbReference>
<proteinExistence type="predicted"/>
<dbReference type="GO" id="GO:0042130">
    <property type="term" value="P:negative regulation of T cell proliferation"/>
    <property type="evidence" value="ECO:0007669"/>
    <property type="project" value="TreeGrafter"/>
</dbReference>
<reference evidence="13" key="1">
    <citation type="submission" date="2025-08" db="UniProtKB">
        <authorList>
            <consortium name="Ensembl"/>
        </authorList>
    </citation>
    <scope>IDENTIFICATION</scope>
</reference>
<keyword evidence="9" id="KW-0325">Glycoprotein</keyword>
<keyword evidence="3 11" id="KW-0812">Transmembrane</keyword>
<dbReference type="AlphaFoldDB" id="A0A3Q2PI67"/>
<evidence type="ECO:0000256" key="4">
    <source>
        <dbReference type="ARBA" id="ARBA00022729"/>
    </source>
</evidence>
<dbReference type="InterPro" id="IPR036179">
    <property type="entry name" value="Ig-like_dom_sf"/>
</dbReference>
<dbReference type="GO" id="GO:0007166">
    <property type="term" value="P:cell surface receptor signaling pathway"/>
    <property type="evidence" value="ECO:0007669"/>
    <property type="project" value="TreeGrafter"/>
</dbReference>
<reference evidence="13" key="2">
    <citation type="submission" date="2025-09" db="UniProtKB">
        <authorList>
            <consortium name="Ensembl"/>
        </authorList>
    </citation>
    <scope>IDENTIFICATION</scope>
</reference>
<dbReference type="GO" id="GO:0031295">
    <property type="term" value="P:T cell costimulation"/>
    <property type="evidence" value="ECO:0007669"/>
    <property type="project" value="TreeGrafter"/>
</dbReference>
<evidence type="ECO:0000313" key="13">
    <source>
        <dbReference type="Ensembl" id="ENSFHEP00000012793.1"/>
    </source>
</evidence>
<keyword evidence="14" id="KW-1185">Reference proteome</keyword>
<dbReference type="GeneTree" id="ENSGT01150000289214"/>
<evidence type="ECO:0000313" key="14">
    <source>
        <dbReference type="Proteomes" id="UP000265000"/>
    </source>
</evidence>
<dbReference type="PROSITE" id="PS50835">
    <property type="entry name" value="IG_LIKE"/>
    <property type="match status" value="1"/>
</dbReference>
<dbReference type="Gene3D" id="2.60.40.10">
    <property type="entry name" value="Immunoglobulins"/>
    <property type="match status" value="1"/>
</dbReference>
<keyword evidence="2" id="KW-1003">Cell membrane</keyword>
<evidence type="ECO:0000256" key="10">
    <source>
        <dbReference type="ARBA" id="ARBA00023319"/>
    </source>
</evidence>
<organism evidence="13 14">
    <name type="scientific">Fundulus heteroclitus</name>
    <name type="common">Killifish</name>
    <name type="synonym">Mummichog</name>
    <dbReference type="NCBI Taxonomy" id="8078"/>
    <lineage>
        <taxon>Eukaryota</taxon>
        <taxon>Metazoa</taxon>
        <taxon>Chordata</taxon>
        <taxon>Craniata</taxon>
        <taxon>Vertebrata</taxon>
        <taxon>Euteleostomi</taxon>
        <taxon>Actinopterygii</taxon>
        <taxon>Neopterygii</taxon>
        <taxon>Teleostei</taxon>
        <taxon>Neoteleostei</taxon>
        <taxon>Acanthomorphata</taxon>
        <taxon>Ovalentaria</taxon>
        <taxon>Atherinomorphae</taxon>
        <taxon>Cyprinodontiformes</taxon>
        <taxon>Fundulidae</taxon>
        <taxon>Fundulus</taxon>
    </lineage>
</organism>
<keyword evidence="5 11" id="KW-1133">Transmembrane helix</keyword>
<evidence type="ECO:0000256" key="7">
    <source>
        <dbReference type="ARBA" id="ARBA00023157"/>
    </source>
</evidence>
<name>A0A3Q2PI67_FUNHE</name>